<dbReference type="OrthoDB" id="5294582at2"/>
<comment type="caution">
    <text evidence="4">The sequence shown here is derived from an EMBL/GenBank/DDBJ whole genome shotgun (WGS) entry which is preliminary data.</text>
</comment>
<keyword evidence="5" id="KW-1185">Reference proteome</keyword>
<feature type="compositionally biased region" description="Pro residues" evidence="1">
    <location>
        <begin position="80"/>
        <end position="92"/>
    </location>
</feature>
<keyword evidence="2" id="KW-1133">Transmembrane helix</keyword>
<feature type="compositionally biased region" description="Low complexity" evidence="1">
    <location>
        <begin position="220"/>
        <end position="231"/>
    </location>
</feature>
<dbReference type="Pfam" id="PF13719">
    <property type="entry name" value="Zn_ribbon_5"/>
    <property type="match status" value="1"/>
</dbReference>
<dbReference type="AlphaFoldDB" id="A0A261URP6"/>
<feature type="compositionally biased region" description="Pro residues" evidence="1">
    <location>
        <begin position="135"/>
        <end position="147"/>
    </location>
</feature>
<dbReference type="PRINTS" id="PR01217">
    <property type="entry name" value="PRICHEXTENSN"/>
</dbReference>
<evidence type="ECO:0000259" key="3">
    <source>
        <dbReference type="Pfam" id="PF13719"/>
    </source>
</evidence>
<keyword evidence="2" id="KW-0812">Transmembrane</keyword>
<accession>A0A261URP6</accession>
<proteinExistence type="predicted"/>
<feature type="region of interest" description="Disordered" evidence="1">
    <location>
        <begin position="119"/>
        <end position="235"/>
    </location>
</feature>
<feature type="transmembrane region" description="Helical" evidence="2">
    <location>
        <begin position="329"/>
        <end position="349"/>
    </location>
</feature>
<name>A0A261URP6_9BORD</name>
<dbReference type="Proteomes" id="UP000215767">
    <property type="component" value="Unassembled WGS sequence"/>
</dbReference>
<feature type="compositionally biased region" description="Basic and acidic residues" evidence="1">
    <location>
        <begin position="205"/>
        <end position="219"/>
    </location>
</feature>
<gene>
    <name evidence="4" type="ORF">CAL28_25365</name>
</gene>
<feature type="domain" description="Zinc finger/thioredoxin putative" evidence="3">
    <location>
        <begin position="3"/>
        <end position="38"/>
    </location>
</feature>
<organism evidence="4 5">
    <name type="scientific">Bordetella genomosp. 11</name>
    <dbReference type="NCBI Taxonomy" id="1416808"/>
    <lineage>
        <taxon>Bacteria</taxon>
        <taxon>Pseudomonadati</taxon>
        <taxon>Pseudomonadota</taxon>
        <taxon>Betaproteobacteria</taxon>
        <taxon>Burkholderiales</taxon>
        <taxon>Alcaligenaceae</taxon>
        <taxon>Bordetella</taxon>
    </lineage>
</organism>
<dbReference type="InterPro" id="IPR021834">
    <property type="entry name" value="DUF3426"/>
</dbReference>
<evidence type="ECO:0000256" key="2">
    <source>
        <dbReference type="SAM" id="Phobius"/>
    </source>
</evidence>
<protein>
    <recommendedName>
        <fullName evidence="3">Zinc finger/thioredoxin putative domain-containing protein</fullName>
    </recommendedName>
</protein>
<evidence type="ECO:0000256" key="1">
    <source>
        <dbReference type="SAM" id="MobiDB-lite"/>
    </source>
</evidence>
<feature type="compositionally biased region" description="Low complexity" evidence="1">
    <location>
        <begin position="148"/>
        <end position="159"/>
    </location>
</feature>
<dbReference type="EMBL" id="NEVS01000004">
    <property type="protein sequence ID" value="OZI63583.1"/>
    <property type="molecule type" value="Genomic_DNA"/>
</dbReference>
<sequence length="485" mass="52221">MAMTTRCPHCGTAFKVVADQLRVRNGLVRCGVCSRVFDGHACVVADASAPSAAHKAAARPDVSAWQQSETSPVLSVRVPTQPPAYPPASSAPPAYPPVPPVEVQPPAYPPVPPVEAQPPAYPPVPPAGSQSPAYPSVPPVQSPPAAPRSPAQAESAQPPMTEPRPSQHSPAPFHVSPRPYAPPRHQPAQSYAAPEDAALPPAVLRGRDDRRRAVSEPREPVFSAPAPSFPADADDEDHVIRHREPYAADPLDDDEFDEAAPPVSDRALPREDRVRLYADRDIAEDDSPGFIPVPGEARTRYDDLTDAGMAPPVFMDEEVQRRRTLISRLWIAGCLLGLIVLGLQCIYIYRTAIATAVPALRPALEAACAPLGCQVGYARRLERISITASSLQPQSGTAADDAGMRLTLRVTLRNRYDKPQPWPALVLQLTDLSDTVVVRKVLLPENYLPPGTRGPFPAGGEQNLAVPLQVDGLHVNGYQLDKFFP</sequence>
<dbReference type="NCBIfam" id="TIGR02098">
    <property type="entry name" value="MJ0042_CXXC"/>
    <property type="match status" value="1"/>
</dbReference>
<feature type="region of interest" description="Disordered" evidence="1">
    <location>
        <begin position="73"/>
        <end position="92"/>
    </location>
</feature>
<reference evidence="5" key="1">
    <citation type="submission" date="2017-05" db="EMBL/GenBank/DDBJ databases">
        <title>Complete and WGS of Bordetella genogroups.</title>
        <authorList>
            <person name="Spilker T."/>
            <person name="Lipuma J."/>
        </authorList>
    </citation>
    <scope>NUCLEOTIDE SEQUENCE [LARGE SCALE GENOMIC DNA]</scope>
    <source>
        <strain evidence="5">AU8856</strain>
    </source>
</reference>
<evidence type="ECO:0000313" key="4">
    <source>
        <dbReference type="EMBL" id="OZI63583.1"/>
    </source>
</evidence>
<keyword evidence="2" id="KW-0472">Membrane</keyword>
<evidence type="ECO:0000313" key="5">
    <source>
        <dbReference type="Proteomes" id="UP000215767"/>
    </source>
</evidence>
<dbReference type="Pfam" id="PF11906">
    <property type="entry name" value="DUF3426"/>
    <property type="match status" value="1"/>
</dbReference>
<dbReference type="InterPro" id="IPR011723">
    <property type="entry name" value="Znf/thioredoxin_put"/>
</dbReference>